<keyword evidence="9" id="KW-0539">Nucleus</keyword>
<evidence type="ECO:0000256" key="9">
    <source>
        <dbReference type="ARBA" id="ARBA00023242"/>
    </source>
</evidence>
<evidence type="ECO:0000256" key="3">
    <source>
        <dbReference type="ARBA" id="ARBA00009285"/>
    </source>
</evidence>
<dbReference type="InterPro" id="IPR057125">
    <property type="entry name" value="NXF1/2/3/5-like_LRR"/>
</dbReference>
<dbReference type="CDD" id="cd14342">
    <property type="entry name" value="UBA_TAP-C"/>
    <property type="match status" value="1"/>
</dbReference>
<dbReference type="Gene3D" id="3.80.10.10">
    <property type="entry name" value="Ribonuclease Inhibitor"/>
    <property type="match status" value="1"/>
</dbReference>
<keyword evidence="12" id="KW-1185">Reference proteome</keyword>
<evidence type="ECO:0000256" key="7">
    <source>
        <dbReference type="ARBA" id="ARBA00022737"/>
    </source>
</evidence>
<dbReference type="FunFam" id="3.10.450.50:FF:000004">
    <property type="entry name" value="Nuclear RNA export factor 1"/>
    <property type="match status" value="1"/>
</dbReference>
<keyword evidence="8" id="KW-0509">mRNA transport</keyword>
<dbReference type="Pfam" id="PF09162">
    <property type="entry name" value="Tap-RNA_bind"/>
    <property type="match status" value="1"/>
</dbReference>
<evidence type="ECO:0000259" key="10">
    <source>
        <dbReference type="PROSITE" id="PS50177"/>
    </source>
</evidence>
<evidence type="ECO:0000256" key="2">
    <source>
        <dbReference type="ARBA" id="ARBA00004642"/>
    </source>
</evidence>
<dbReference type="FunFam" id="1.10.8.10:FF:000018">
    <property type="entry name" value="Nuclear RNA export factor 1"/>
    <property type="match status" value="1"/>
</dbReference>
<dbReference type="GeneID" id="116662259"/>
<dbReference type="Pfam" id="PF03943">
    <property type="entry name" value="TAP_C"/>
    <property type="match status" value="1"/>
</dbReference>
<dbReference type="SUPFAM" id="SSF46934">
    <property type="entry name" value="UBA-like"/>
    <property type="match status" value="1"/>
</dbReference>
<feature type="domain" description="TAP-C" evidence="11">
    <location>
        <begin position="470"/>
        <end position="525"/>
    </location>
</feature>
<keyword evidence="6" id="KW-0433">Leucine-rich repeat</keyword>
<organism evidence="12 13">
    <name type="scientific">Camelus ferus</name>
    <name type="common">Wild bactrian camel</name>
    <name type="synonym">Camelus bactrianus ferus</name>
    <dbReference type="NCBI Taxonomy" id="419612"/>
    <lineage>
        <taxon>Eukaryota</taxon>
        <taxon>Metazoa</taxon>
        <taxon>Chordata</taxon>
        <taxon>Craniata</taxon>
        <taxon>Vertebrata</taxon>
        <taxon>Euteleostomi</taxon>
        <taxon>Mammalia</taxon>
        <taxon>Eutheria</taxon>
        <taxon>Laurasiatheria</taxon>
        <taxon>Artiodactyla</taxon>
        <taxon>Tylopoda</taxon>
        <taxon>Camelidae</taxon>
        <taxon>Camelus</taxon>
    </lineage>
</organism>
<evidence type="ECO:0000256" key="6">
    <source>
        <dbReference type="ARBA" id="ARBA00022614"/>
    </source>
</evidence>
<evidence type="ECO:0000256" key="8">
    <source>
        <dbReference type="ARBA" id="ARBA00022816"/>
    </source>
</evidence>
<dbReference type="InterPro" id="IPR032710">
    <property type="entry name" value="NTF2-like_dom_sf"/>
</dbReference>
<dbReference type="InterPro" id="IPR015245">
    <property type="entry name" value="Tap_RNA-bd"/>
</dbReference>
<dbReference type="PANTHER" id="PTHR10662:SF15">
    <property type="entry name" value="NUCLEAR RNA EXPORT FACTOR 5"/>
    <property type="match status" value="1"/>
</dbReference>
<evidence type="ECO:0000256" key="4">
    <source>
        <dbReference type="ARBA" id="ARBA00022448"/>
    </source>
</evidence>
<proteinExistence type="inferred from homology"/>
<sequence>METEEKPPERRVEISRRAETMGSWFKITIPFGIKYEEKRLLNLIQKHCSVPFTPVEFHYKKMQAQFFVENANIAFALKNVSGKICTDNNERISVFVDPCDAPYSMRKELQSEKVEQIKLTLNKRYNVSQQALDLQNLRFDPDLVGHDIDIILNRRNCMAATLQIIEKDFPELLSLHLGSNKLYRLDGLSDIIQMAPTVKILNLCKNELKSAWELSKMKGLDLEELWLQGNPLCGTFPDHSTYISAIRECFPKLLRLDGKELPPPIIIDIDTPYAVKPCKENYNGSEMLKNLILQFLQQYYMIYDSGDRHGLLSAYHHRACFSLTIPFNPEDPAPSSLREYFKDSRNMKKLKDPYLRVQLLKHTKYDIVRSLCLLPKTQHDFSSFVVDMWLHTDTMLCFSVNGVFKEVEGRSQGSVRAFTRTFITTPASYSSLFIVNDELFVRDTSLKKTLSTFSISVPTPSASSMPTLSQEQQQMVQDFSTQSEMNLQWSQKCLQDNDWNYTRAGQVFTKFKAEGKIPEEAFKQIP</sequence>
<dbReference type="InterPro" id="IPR030217">
    <property type="entry name" value="NXF_fam"/>
</dbReference>
<dbReference type="GO" id="GO:0005654">
    <property type="term" value="C:nucleoplasm"/>
    <property type="evidence" value="ECO:0007669"/>
    <property type="project" value="UniProtKB-SubCell"/>
</dbReference>
<dbReference type="PROSITE" id="PS50177">
    <property type="entry name" value="NTF2_DOMAIN"/>
    <property type="match status" value="1"/>
</dbReference>
<dbReference type="Gene3D" id="3.30.70.330">
    <property type="match status" value="1"/>
</dbReference>
<feature type="domain" description="NTF2" evidence="10">
    <location>
        <begin position="291"/>
        <end position="441"/>
    </location>
</feature>
<evidence type="ECO:0000259" key="11">
    <source>
        <dbReference type="PROSITE" id="PS51281"/>
    </source>
</evidence>
<dbReference type="Gene3D" id="3.10.450.50">
    <property type="match status" value="1"/>
</dbReference>
<gene>
    <name evidence="13" type="primary">LOC116662259</name>
</gene>
<dbReference type="AlphaFoldDB" id="A0A8B8SQD8"/>
<dbReference type="InterPro" id="IPR018222">
    <property type="entry name" value="Nuclear_transport_factor_2_euk"/>
</dbReference>
<dbReference type="KEGG" id="cfr:116662259"/>
<comment type="subcellular location">
    <subcellularLocation>
        <location evidence="1">Cytoplasm</location>
    </subcellularLocation>
    <subcellularLocation>
        <location evidence="2">Nucleus</location>
        <location evidence="2">Nucleoplasm</location>
    </subcellularLocation>
</comment>
<dbReference type="InterPro" id="IPR032675">
    <property type="entry name" value="LRR_dom_sf"/>
</dbReference>
<evidence type="ECO:0000256" key="1">
    <source>
        <dbReference type="ARBA" id="ARBA00004496"/>
    </source>
</evidence>
<keyword evidence="5" id="KW-0963">Cytoplasm</keyword>
<dbReference type="RefSeq" id="XP_032331979.1">
    <property type="nucleotide sequence ID" value="XM_032476088.1"/>
</dbReference>
<dbReference type="Pfam" id="PF24048">
    <property type="entry name" value="LRR_NXF1-5"/>
    <property type="match status" value="1"/>
</dbReference>
<dbReference type="PANTHER" id="PTHR10662">
    <property type="entry name" value="NUCLEAR RNA EXPORT FACTOR"/>
    <property type="match status" value="1"/>
</dbReference>
<dbReference type="PROSITE" id="PS51281">
    <property type="entry name" value="TAP_C"/>
    <property type="match status" value="1"/>
</dbReference>
<keyword evidence="7" id="KW-0677">Repeat</keyword>
<keyword evidence="4" id="KW-0813">Transport</keyword>
<dbReference type="InterPro" id="IPR002075">
    <property type="entry name" value="NTF2_dom"/>
</dbReference>
<evidence type="ECO:0000256" key="5">
    <source>
        <dbReference type="ARBA" id="ARBA00022490"/>
    </source>
</evidence>
<protein>
    <submittedName>
        <fullName evidence="13">Nuclear RNA export factor 2-like</fullName>
    </submittedName>
</protein>
<accession>A0A8B8SQD8</accession>
<dbReference type="SUPFAM" id="SSF54427">
    <property type="entry name" value="NTF2-like"/>
    <property type="match status" value="1"/>
</dbReference>
<dbReference type="SMART" id="SM00804">
    <property type="entry name" value="TAP_C"/>
    <property type="match status" value="1"/>
</dbReference>
<dbReference type="InterPro" id="IPR005637">
    <property type="entry name" value="TAP_C_dom"/>
</dbReference>
<dbReference type="Gene3D" id="1.10.8.10">
    <property type="entry name" value="DNA helicase RuvA subunit, C-terminal domain"/>
    <property type="match status" value="1"/>
</dbReference>
<dbReference type="InterPro" id="IPR009060">
    <property type="entry name" value="UBA-like_sf"/>
</dbReference>
<dbReference type="InterPro" id="IPR035979">
    <property type="entry name" value="RBD_domain_sf"/>
</dbReference>
<name>A0A8B8SQD8_CAMFR</name>
<dbReference type="FunFam" id="3.80.10.10:FF:000183">
    <property type="entry name" value="nuclear RNA export factor 2-like"/>
    <property type="match status" value="1"/>
</dbReference>
<dbReference type="Proteomes" id="UP000694856">
    <property type="component" value="Chromosome X"/>
</dbReference>
<comment type="similarity">
    <text evidence="3">Belongs to the NXF family.</text>
</comment>
<dbReference type="GO" id="GO:0005737">
    <property type="term" value="C:cytoplasm"/>
    <property type="evidence" value="ECO:0007669"/>
    <property type="project" value="UniProtKB-SubCell"/>
</dbReference>
<dbReference type="SUPFAM" id="SSF54928">
    <property type="entry name" value="RNA-binding domain, RBD"/>
    <property type="match status" value="1"/>
</dbReference>
<dbReference type="InterPro" id="IPR012677">
    <property type="entry name" value="Nucleotide-bd_a/b_plait_sf"/>
</dbReference>
<dbReference type="GO" id="GO:0016973">
    <property type="term" value="P:poly(A)+ mRNA export from nucleus"/>
    <property type="evidence" value="ECO:0007669"/>
    <property type="project" value="TreeGrafter"/>
</dbReference>
<evidence type="ECO:0000313" key="12">
    <source>
        <dbReference type="Proteomes" id="UP000694856"/>
    </source>
</evidence>
<evidence type="ECO:0000313" key="13">
    <source>
        <dbReference type="RefSeq" id="XP_032331979.1"/>
    </source>
</evidence>
<dbReference type="FunFam" id="3.30.70.330:FF:000165">
    <property type="entry name" value="nuclear RNA export factor 1"/>
    <property type="match status" value="1"/>
</dbReference>
<dbReference type="SUPFAM" id="SSF52058">
    <property type="entry name" value="L domain-like"/>
    <property type="match status" value="1"/>
</dbReference>
<reference evidence="13" key="1">
    <citation type="submission" date="2025-08" db="UniProtKB">
        <authorList>
            <consortium name="RefSeq"/>
        </authorList>
    </citation>
    <scope>IDENTIFICATION</scope>
    <source>
        <tissue evidence="13">Ear skin</tissue>
    </source>
</reference>
<dbReference type="GO" id="GO:0003723">
    <property type="term" value="F:RNA binding"/>
    <property type="evidence" value="ECO:0007669"/>
    <property type="project" value="InterPro"/>
</dbReference>
<dbReference type="Pfam" id="PF22602">
    <property type="entry name" value="NXF_NTF2"/>
    <property type="match status" value="1"/>
</dbReference>